<feature type="region of interest" description="Disordered" evidence="1">
    <location>
        <begin position="1"/>
        <end position="146"/>
    </location>
</feature>
<evidence type="ECO:0000256" key="1">
    <source>
        <dbReference type="SAM" id="MobiDB-lite"/>
    </source>
</evidence>
<gene>
    <name evidence="2" type="ORF">H4R20_004660</name>
</gene>
<feature type="compositionally biased region" description="Polar residues" evidence="1">
    <location>
        <begin position="207"/>
        <end position="224"/>
    </location>
</feature>
<organism evidence="2 3">
    <name type="scientific">Coemansia guatemalensis</name>
    <dbReference type="NCBI Taxonomy" id="2761395"/>
    <lineage>
        <taxon>Eukaryota</taxon>
        <taxon>Fungi</taxon>
        <taxon>Fungi incertae sedis</taxon>
        <taxon>Zoopagomycota</taxon>
        <taxon>Kickxellomycotina</taxon>
        <taxon>Kickxellomycetes</taxon>
        <taxon>Kickxellales</taxon>
        <taxon>Kickxellaceae</taxon>
        <taxon>Coemansia</taxon>
    </lineage>
</organism>
<keyword evidence="3" id="KW-1185">Reference proteome</keyword>
<name>A0A9W8LSK6_9FUNG</name>
<feature type="compositionally biased region" description="Polar residues" evidence="1">
    <location>
        <begin position="350"/>
        <end position="366"/>
    </location>
</feature>
<dbReference type="Proteomes" id="UP001140094">
    <property type="component" value="Unassembled WGS sequence"/>
</dbReference>
<feature type="compositionally biased region" description="Basic residues" evidence="1">
    <location>
        <begin position="1"/>
        <end position="16"/>
    </location>
</feature>
<feature type="compositionally biased region" description="Low complexity" evidence="1">
    <location>
        <begin position="17"/>
        <end position="39"/>
    </location>
</feature>
<comment type="caution">
    <text evidence="2">The sequence shown here is derived from an EMBL/GenBank/DDBJ whole genome shotgun (WGS) entry which is preliminary data.</text>
</comment>
<feature type="region of interest" description="Disordered" evidence="1">
    <location>
        <begin position="345"/>
        <end position="379"/>
    </location>
</feature>
<proteinExistence type="predicted"/>
<feature type="compositionally biased region" description="Basic and acidic residues" evidence="1">
    <location>
        <begin position="166"/>
        <end position="183"/>
    </location>
</feature>
<feature type="compositionally biased region" description="Polar residues" evidence="1">
    <location>
        <begin position="188"/>
        <end position="198"/>
    </location>
</feature>
<dbReference type="EMBL" id="JANBUO010001302">
    <property type="protein sequence ID" value="KAJ2798863.1"/>
    <property type="molecule type" value="Genomic_DNA"/>
</dbReference>
<feature type="region of interest" description="Disordered" evidence="1">
    <location>
        <begin position="159"/>
        <end position="226"/>
    </location>
</feature>
<sequence>MGRKRGSSSRKSRSKRSSSNTSTATSPTNTPASFAAAASEPPPSSVPEEPKNSQPDNTVSPEAGEAQDKEDSAPVAVEEELKVEADLDNKNVEEQPSEDAPVAAADRESLSPRTDAGQPEIPADATAKDELADNRQYNIDVKSAVEAFRCDTEDLLDDLYTYPEEDTNRPEADVDEQLQHDVGDEQVVASTQDPTSDSARAVEENTEQISDGSVQADTSGSQNLEDSEAVLLASDLENSIYRSVVNDRTVDELHAVENSQESESTEIHHENAADVVYSAINVASRSKESREYVVTPSAFATDSEPNVVAHVNQESAAHAFDADADAAAAMVSIMSDEVYAAARAGDMETSARSGGDSSANEWQMSESYVRVSQDLNSGK</sequence>
<feature type="compositionally biased region" description="Basic and acidic residues" evidence="1">
    <location>
        <begin position="79"/>
        <end position="93"/>
    </location>
</feature>
<reference evidence="2" key="1">
    <citation type="submission" date="2022-07" db="EMBL/GenBank/DDBJ databases">
        <title>Phylogenomic reconstructions and comparative analyses of Kickxellomycotina fungi.</title>
        <authorList>
            <person name="Reynolds N.K."/>
            <person name="Stajich J.E."/>
            <person name="Barry K."/>
            <person name="Grigoriev I.V."/>
            <person name="Crous P."/>
            <person name="Smith M.E."/>
        </authorList>
    </citation>
    <scope>NUCLEOTIDE SEQUENCE</scope>
    <source>
        <strain evidence="2">NRRL 1565</strain>
    </source>
</reference>
<accession>A0A9W8LSK6</accession>
<evidence type="ECO:0000313" key="3">
    <source>
        <dbReference type="Proteomes" id="UP001140094"/>
    </source>
</evidence>
<evidence type="ECO:0000313" key="2">
    <source>
        <dbReference type="EMBL" id="KAJ2798863.1"/>
    </source>
</evidence>
<dbReference type="AlphaFoldDB" id="A0A9W8LSK6"/>
<dbReference type="OrthoDB" id="5599112at2759"/>
<protein>
    <submittedName>
        <fullName evidence="2">Uncharacterized protein</fullName>
    </submittedName>
</protein>